<dbReference type="EMBL" id="HBUE01194322">
    <property type="protein sequence ID" value="CAG6526823.1"/>
    <property type="molecule type" value="Transcribed_RNA"/>
</dbReference>
<proteinExistence type="predicted"/>
<dbReference type="EMBL" id="HBUE01300307">
    <property type="protein sequence ID" value="CAG6578545.1"/>
    <property type="molecule type" value="Transcribed_RNA"/>
</dbReference>
<protein>
    <submittedName>
        <fullName evidence="1">(northern house mosquito) hypothetical protein</fullName>
    </submittedName>
</protein>
<evidence type="ECO:0000313" key="1">
    <source>
        <dbReference type="EMBL" id="CAG6498624.1"/>
    </source>
</evidence>
<dbReference type="AlphaFoldDB" id="A0A8D8CQK0"/>
<accession>A0A8D8CQK0</accession>
<organism evidence="1">
    <name type="scientific">Culex pipiens</name>
    <name type="common">House mosquito</name>
    <dbReference type="NCBI Taxonomy" id="7175"/>
    <lineage>
        <taxon>Eukaryota</taxon>
        <taxon>Metazoa</taxon>
        <taxon>Ecdysozoa</taxon>
        <taxon>Arthropoda</taxon>
        <taxon>Hexapoda</taxon>
        <taxon>Insecta</taxon>
        <taxon>Pterygota</taxon>
        <taxon>Neoptera</taxon>
        <taxon>Endopterygota</taxon>
        <taxon>Diptera</taxon>
        <taxon>Nematocera</taxon>
        <taxon>Culicoidea</taxon>
        <taxon>Culicidae</taxon>
        <taxon>Culicinae</taxon>
        <taxon>Culicini</taxon>
        <taxon>Culex</taxon>
        <taxon>Culex</taxon>
    </lineage>
</organism>
<name>A0A8D8CQK0_CULPI</name>
<sequence length="104" mass="12060">MARRKSSGPRRRERVKIGGPFTTVDGRTTCTLRPIWLGPGRAIRLNCCRGFIRIGSRACCRQIWSPRWRQSMATCGTRSRSCWNARGRLISRTRWRSRCCGTWT</sequence>
<dbReference type="EMBL" id="HBUE01136222">
    <property type="protein sequence ID" value="CAG6498624.1"/>
    <property type="molecule type" value="Transcribed_RNA"/>
</dbReference>
<reference evidence="1" key="1">
    <citation type="submission" date="2021-05" db="EMBL/GenBank/DDBJ databases">
        <authorList>
            <person name="Alioto T."/>
            <person name="Alioto T."/>
            <person name="Gomez Garrido J."/>
        </authorList>
    </citation>
    <scope>NUCLEOTIDE SEQUENCE</scope>
</reference>